<dbReference type="PROSITE" id="PS50994">
    <property type="entry name" value="INTEGRASE"/>
    <property type="match status" value="1"/>
</dbReference>
<protein>
    <submittedName>
        <fullName evidence="5">IS481 family transposase</fullName>
    </submittedName>
</protein>
<dbReference type="InterPro" id="IPR036397">
    <property type="entry name" value="RNaseH_sf"/>
</dbReference>
<dbReference type="Pfam" id="PF13683">
    <property type="entry name" value="rve_3"/>
    <property type="match status" value="1"/>
</dbReference>
<proteinExistence type="predicted"/>
<dbReference type="Gene3D" id="3.30.420.10">
    <property type="entry name" value="Ribonuclease H-like superfamily/Ribonuclease H"/>
    <property type="match status" value="1"/>
</dbReference>
<feature type="region of interest" description="Disordered" evidence="3">
    <location>
        <begin position="388"/>
        <end position="410"/>
    </location>
</feature>
<dbReference type="SUPFAM" id="SSF53098">
    <property type="entry name" value="Ribonuclease H-like"/>
    <property type="match status" value="1"/>
</dbReference>
<dbReference type="SUPFAM" id="SSF46689">
    <property type="entry name" value="Homeodomain-like"/>
    <property type="match status" value="1"/>
</dbReference>
<evidence type="ECO:0000256" key="2">
    <source>
        <dbReference type="ARBA" id="ARBA00023163"/>
    </source>
</evidence>
<dbReference type="PANTHER" id="PTHR35004:SF7">
    <property type="entry name" value="INTEGRASE PROTEIN"/>
    <property type="match status" value="1"/>
</dbReference>
<evidence type="ECO:0000313" key="6">
    <source>
        <dbReference type="Proteomes" id="UP001229081"/>
    </source>
</evidence>
<reference evidence="5" key="1">
    <citation type="submission" date="2023-06" db="EMBL/GenBank/DDBJ databases">
        <title>Identification of two novel mycobacterium reveal diversities and complexities of Mycobacterium gordonae clade.</title>
        <authorList>
            <person name="Matsumoto Y."/>
            <person name="Nakamura S."/>
            <person name="Motooka D."/>
            <person name="Fukushima K."/>
        </authorList>
    </citation>
    <scope>NUCLEOTIDE SEQUENCE</scope>
    <source>
        <strain evidence="5">TY812</strain>
    </source>
</reference>
<organism evidence="5 6">
    <name type="scientific">Mycobacterium paragordonae</name>
    <dbReference type="NCBI Taxonomy" id="1389713"/>
    <lineage>
        <taxon>Bacteria</taxon>
        <taxon>Bacillati</taxon>
        <taxon>Actinomycetota</taxon>
        <taxon>Actinomycetes</taxon>
        <taxon>Mycobacteriales</taxon>
        <taxon>Mycobacteriaceae</taxon>
        <taxon>Mycobacterium</taxon>
    </lineage>
</organism>
<dbReference type="InterPro" id="IPR001584">
    <property type="entry name" value="Integrase_cat-core"/>
</dbReference>
<feature type="region of interest" description="Disordered" evidence="3">
    <location>
        <begin position="298"/>
        <end position="327"/>
    </location>
</feature>
<keyword evidence="2" id="KW-0804">Transcription</keyword>
<evidence type="ECO:0000259" key="4">
    <source>
        <dbReference type="PROSITE" id="PS50994"/>
    </source>
</evidence>
<dbReference type="GO" id="GO:0003676">
    <property type="term" value="F:nucleic acid binding"/>
    <property type="evidence" value="ECO:0007669"/>
    <property type="project" value="InterPro"/>
</dbReference>
<dbReference type="PANTHER" id="PTHR35004">
    <property type="entry name" value="TRANSPOSASE RV3428C-RELATED"/>
    <property type="match status" value="1"/>
</dbReference>
<accession>A0AAJ1S4K7</accession>
<feature type="domain" description="Integrase catalytic" evidence="4">
    <location>
        <begin position="145"/>
        <end position="316"/>
    </location>
</feature>
<dbReference type="InterPro" id="IPR053721">
    <property type="entry name" value="Fimbrial_Adhesin_Reg"/>
</dbReference>
<dbReference type="InterPro" id="IPR012337">
    <property type="entry name" value="RNaseH-like_sf"/>
</dbReference>
<dbReference type="InterPro" id="IPR009057">
    <property type="entry name" value="Homeodomain-like_sf"/>
</dbReference>
<name>A0AAJ1S4K7_9MYCO</name>
<gene>
    <name evidence="5" type="ORF">QXL92_21555</name>
</gene>
<evidence type="ECO:0000256" key="1">
    <source>
        <dbReference type="ARBA" id="ARBA00023015"/>
    </source>
</evidence>
<dbReference type="AlphaFoldDB" id="A0AAJ1S4K7"/>
<dbReference type="InterPro" id="IPR047656">
    <property type="entry name" value="IS481-like_transpos"/>
</dbReference>
<dbReference type="EMBL" id="JAUFSA010000001">
    <property type="protein sequence ID" value="MDP7737336.1"/>
    <property type="molecule type" value="Genomic_DNA"/>
</dbReference>
<comment type="caution">
    <text evidence="5">The sequence shown here is derived from an EMBL/GenBank/DDBJ whole genome shotgun (WGS) entry which is preliminary data.</text>
</comment>
<dbReference type="Gene3D" id="1.10.10.2690">
    <property type="match status" value="1"/>
</dbReference>
<sequence>MSQDIGIGLGATFRECRKPDWSSAVVIEGRSQSEVARTYGVSQPWISRLVKRYQLEGAAAFQARSRRPHTSPTRLPQSTVELIVELREKLTSKGLANGPHTIAWHLTHHHGLRVSVNSIHRHLRAAGYITAAPYKRPKSSYIRFAAEQPNERWQADFTHWWLADRTHTEILCFIDDHSRYALSVTAHHRVTGPIVLSAFRKAYAAHGIPASTLTDNGMVFTTRLAGGKGGRNHLEHELHRLGVIQINSTPNHPTTCGKVERFHQTLKKWLTSQPRAATITALQTQLDTFTQTYNQHRPHRSLPQHATPATSYTARPKATPGQRLDPHNRVRTDRIDTYGKLTLRHAGRLHHIGIGRTHARTRVLVLVHNLEIRIINAATGELLRQLTLDPTSDYQPRGTPTGRPKKKPEP</sequence>
<evidence type="ECO:0000313" key="5">
    <source>
        <dbReference type="EMBL" id="MDP7737336.1"/>
    </source>
</evidence>
<keyword evidence="1" id="KW-0805">Transcription regulation</keyword>
<dbReference type="GO" id="GO:0015074">
    <property type="term" value="P:DNA integration"/>
    <property type="evidence" value="ECO:0007669"/>
    <property type="project" value="InterPro"/>
</dbReference>
<dbReference type="NCBIfam" id="NF033577">
    <property type="entry name" value="transpos_IS481"/>
    <property type="match status" value="1"/>
</dbReference>
<dbReference type="Proteomes" id="UP001229081">
    <property type="component" value="Unassembled WGS sequence"/>
</dbReference>
<dbReference type="RefSeq" id="WP_276322766.1">
    <property type="nucleotide sequence ID" value="NZ_JAUFSA010000001.1"/>
</dbReference>
<dbReference type="Pfam" id="PF13565">
    <property type="entry name" value="HTH_32"/>
    <property type="match status" value="1"/>
</dbReference>
<evidence type="ECO:0000256" key="3">
    <source>
        <dbReference type="SAM" id="MobiDB-lite"/>
    </source>
</evidence>